<organism evidence="1">
    <name type="scientific">marine metagenome</name>
    <dbReference type="NCBI Taxonomy" id="408172"/>
    <lineage>
        <taxon>unclassified sequences</taxon>
        <taxon>metagenomes</taxon>
        <taxon>ecological metagenomes</taxon>
    </lineage>
</organism>
<accession>A0A383BMD1</accession>
<feature type="non-terminal residue" evidence="1">
    <location>
        <position position="1"/>
    </location>
</feature>
<protein>
    <submittedName>
        <fullName evidence="1">Uncharacterized protein</fullName>
    </submittedName>
</protein>
<proteinExistence type="predicted"/>
<evidence type="ECO:0000313" key="1">
    <source>
        <dbReference type="EMBL" id="SVE21356.1"/>
    </source>
</evidence>
<name>A0A383BMD1_9ZZZZ</name>
<dbReference type="AlphaFoldDB" id="A0A383BMD1"/>
<gene>
    <name evidence="1" type="ORF">METZ01_LOCUS474210</name>
</gene>
<dbReference type="EMBL" id="UINC01201839">
    <property type="protein sequence ID" value="SVE21356.1"/>
    <property type="molecule type" value="Genomic_DNA"/>
</dbReference>
<reference evidence="1" key="1">
    <citation type="submission" date="2018-05" db="EMBL/GenBank/DDBJ databases">
        <authorList>
            <person name="Lanie J.A."/>
            <person name="Ng W.-L."/>
            <person name="Kazmierczak K.M."/>
            <person name="Andrzejewski T.M."/>
            <person name="Davidsen T.M."/>
            <person name="Wayne K.J."/>
            <person name="Tettelin H."/>
            <person name="Glass J.I."/>
            <person name="Rusch D."/>
            <person name="Podicherti R."/>
            <person name="Tsui H.-C.T."/>
            <person name="Winkler M.E."/>
        </authorList>
    </citation>
    <scope>NUCLEOTIDE SEQUENCE</scope>
</reference>
<sequence>TQLVRAGYKGEKQEDIIDTWFTDLCRQMLIIENEKDNFIVDVDKIPQRREQEK</sequence>